<dbReference type="Pfam" id="PF00535">
    <property type="entry name" value="Glycos_transf_2"/>
    <property type="match status" value="1"/>
</dbReference>
<sequence length="46" mass="5296">MYKLSIITINYNNLEGLKRTVESVLNQTWQEFEYIVIDGGSTDGNK</sequence>
<dbReference type="RefSeq" id="WP_083189517.1">
    <property type="nucleotide sequence ID" value="NZ_BJVF01000012.1"/>
</dbReference>
<dbReference type="InterPro" id="IPR029044">
    <property type="entry name" value="Nucleotide-diphossugar_trans"/>
</dbReference>
<comment type="caution">
    <text evidence="2">The sequence shown here is derived from an EMBL/GenBank/DDBJ whole genome shotgun (WGS) entry which is preliminary data.</text>
</comment>
<evidence type="ECO:0000313" key="3">
    <source>
        <dbReference type="Proteomes" id="UP000182367"/>
    </source>
</evidence>
<dbReference type="EMBL" id="FNEO01000004">
    <property type="protein sequence ID" value="SDJ53238.1"/>
    <property type="molecule type" value="Genomic_DNA"/>
</dbReference>
<dbReference type="GO" id="GO:0016740">
    <property type="term" value="F:transferase activity"/>
    <property type="evidence" value="ECO:0007669"/>
    <property type="project" value="UniProtKB-KW"/>
</dbReference>
<dbReference type="SUPFAM" id="SSF53448">
    <property type="entry name" value="Nucleotide-diphospho-sugar transferases"/>
    <property type="match status" value="1"/>
</dbReference>
<evidence type="ECO:0000259" key="1">
    <source>
        <dbReference type="Pfam" id="PF00535"/>
    </source>
</evidence>
<reference evidence="2 3" key="1">
    <citation type="submission" date="2016-10" db="EMBL/GenBank/DDBJ databases">
        <authorList>
            <person name="Varghese N."/>
            <person name="Submissions S."/>
        </authorList>
    </citation>
    <scope>NUCLEOTIDE SEQUENCE [LARGE SCALE GENOMIC DNA]</scope>
    <source>
        <strain evidence="2 3">Gm-149</strain>
    </source>
</reference>
<organism evidence="2 3">
    <name type="scientific">Flavobacterium glycines</name>
    <dbReference type="NCBI Taxonomy" id="551990"/>
    <lineage>
        <taxon>Bacteria</taxon>
        <taxon>Pseudomonadati</taxon>
        <taxon>Bacteroidota</taxon>
        <taxon>Flavobacteriia</taxon>
        <taxon>Flavobacteriales</taxon>
        <taxon>Flavobacteriaceae</taxon>
        <taxon>Flavobacterium</taxon>
    </lineage>
</organism>
<evidence type="ECO:0000313" key="2">
    <source>
        <dbReference type="EMBL" id="SDJ53238.1"/>
    </source>
</evidence>
<accession>A0A1G8UHK5</accession>
<dbReference type="InterPro" id="IPR001173">
    <property type="entry name" value="Glyco_trans_2-like"/>
</dbReference>
<proteinExistence type="predicted"/>
<name>A0A1G8UHK5_9FLAO</name>
<keyword evidence="2" id="KW-0808">Transferase</keyword>
<feature type="domain" description="Glycosyltransferase 2-like" evidence="1">
    <location>
        <begin position="5"/>
        <end position="44"/>
    </location>
</feature>
<dbReference type="Gene3D" id="3.90.550.10">
    <property type="entry name" value="Spore Coat Polysaccharide Biosynthesis Protein SpsA, Chain A"/>
    <property type="match status" value="1"/>
</dbReference>
<dbReference type="Proteomes" id="UP000182367">
    <property type="component" value="Unassembled WGS sequence"/>
</dbReference>
<gene>
    <name evidence="2" type="ORF">SAMN05192550_2262</name>
</gene>
<protein>
    <submittedName>
        <fullName evidence="2">Glycosyl transferase family 2</fullName>
    </submittedName>
</protein>
<keyword evidence="3" id="KW-1185">Reference proteome</keyword>